<reference evidence="8" key="1">
    <citation type="submission" date="2015-07" db="EMBL/GenBank/DDBJ databases">
        <title>Transcriptome Assembly of Anthurium amnicola.</title>
        <authorList>
            <person name="Suzuki J."/>
        </authorList>
    </citation>
    <scope>NUCLEOTIDE SEQUENCE</scope>
</reference>
<gene>
    <name evidence="8" type="primary">YMR253C_4</name>
    <name evidence="8" type="ORF">g.53953</name>
</gene>
<feature type="transmembrane region" description="Helical" evidence="6">
    <location>
        <begin position="177"/>
        <end position="196"/>
    </location>
</feature>
<feature type="transmembrane region" description="Helical" evidence="6">
    <location>
        <begin position="143"/>
        <end position="161"/>
    </location>
</feature>
<accession>A0A1D1Z8H5</accession>
<feature type="transmembrane region" description="Helical" evidence="6">
    <location>
        <begin position="302"/>
        <end position="323"/>
    </location>
</feature>
<feature type="non-terminal residue" evidence="8">
    <location>
        <position position="1"/>
    </location>
</feature>
<feature type="transmembrane region" description="Helical" evidence="6">
    <location>
        <begin position="335"/>
        <end position="355"/>
    </location>
</feature>
<dbReference type="EMBL" id="GDJX01004757">
    <property type="protein sequence ID" value="JAT63179.1"/>
    <property type="molecule type" value="Transcribed_RNA"/>
</dbReference>
<dbReference type="GO" id="GO:0016020">
    <property type="term" value="C:membrane"/>
    <property type="evidence" value="ECO:0007669"/>
    <property type="project" value="UniProtKB-SubCell"/>
</dbReference>
<dbReference type="InterPro" id="IPR000620">
    <property type="entry name" value="EamA_dom"/>
</dbReference>
<feature type="transmembrane region" description="Helical" evidence="6">
    <location>
        <begin position="270"/>
        <end position="290"/>
    </location>
</feature>
<evidence type="ECO:0000256" key="2">
    <source>
        <dbReference type="ARBA" id="ARBA00007635"/>
    </source>
</evidence>
<evidence type="ECO:0000256" key="1">
    <source>
        <dbReference type="ARBA" id="ARBA00004141"/>
    </source>
</evidence>
<feature type="transmembrane region" description="Helical" evidence="6">
    <location>
        <begin position="112"/>
        <end position="131"/>
    </location>
</feature>
<protein>
    <submittedName>
        <fullName evidence="8">Putative membrane protein YMR253C</fullName>
    </submittedName>
</protein>
<evidence type="ECO:0000259" key="7">
    <source>
        <dbReference type="Pfam" id="PF00892"/>
    </source>
</evidence>
<dbReference type="PANTHER" id="PTHR22911">
    <property type="entry name" value="ACYL-MALONYL CONDENSING ENZYME-RELATED"/>
    <property type="match status" value="1"/>
</dbReference>
<feature type="transmembrane region" description="Helical" evidence="6">
    <location>
        <begin position="202"/>
        <end position="222"/>
    </location>
</feature>
<evidence type="ECO:0000256" key="4">
    <source>
        <dbReference type="ARBA" id="ARBA00022989"/>
    </source>
</evidence>
<evidence type="ECO:0000313" key="8">
    <source>
        <dbReference type="EMBL" id="JAT63179.1"/>
    </source>
</evidence>
<dbReference type="InterPro" id="IPR037185">
    <property type="entry name" value="EmrE-like"/>
</dbReference>
<dbReference type="PANTHER" id="PTHR22911:SF6">
    <property type="entry name" value="SOLUTE CARRIER FAMILY 35 MEMBER G1"/>
    <property type="match status" value="1"/>
</dbReference>
<dbReference type="AlphaFoldDB" id="A0A1D1Z8H5"/>
<evidence type="ECO:0000256" key="6">
    <source>
        <dbReference type="SAM" id="Phobius"/>
    </source>
</evidence>
<feature type="domain" description="EamA" evidence="7">
    <location>
        <begin position="274"/>
        <end position="403"/>
    </location>
</feature>
<evidence type="ECO:0000256" key="3">
    <source>
        <dbReference type="ARBA" id="ARBA00022692"/>
    </source>
</evidence>
<dbReference type="SUPFAM" id="SSF103481">
    <property type="entry name" value="Multidrug resistance efflux transporter EmrE"/>
    <property type="match status" value="1"/>
</dbReference>
<proteinExistence type="inferred from homology"/>
<feature type="transmembrane region" description="Helical" evidence="6">
    <location>
        <begin position="229"/>
        <end position="250"/>
    </location>
</feature>
<evidence type="ECO:0000256" key="5">
    <source>
        <dbReference type="ARBA" id="ARBA00023136"/>
    </source>
</evidence>
<dbReference type="Pfam" id="PF00892">
    <property type="entry name" value="EamA"/>
    <property type="match status" value="2"/>
</dbReference>
<keyword evidence="5 6" id="KW-0472">Membrane</keyword>
<keyword evidence="3 6" id="KW-0812">Transmembrane</keyword>
<keyword evidence="4 6" id="KW-1133">Transmembrane helix</keyword>
<sequence length="417" mass="45325">LLQLRLLPRKAKERWSAMASAEAEGGGVHVIQLVEPNGGEAAPVATVASASAAEEISPLLPEAQGRPKMTIFSVSYPSNRKQPPKGSTLGEVEPEVTFFCQLIMRLWSGSKYSGLLCIASSSAIYCIMEFFTDIFSGRSVPLFEIVFVRCTIISILSFLWLKSTGRPAFGPRNTRNLLLSRSLTGCFSLICFIYSVQNLPLSYAAIVNFSTPLMASIAARTILKEKLTFIDIGGVMCGFVGLLFIFQPKILVRGVLAENGDIITTRGRHHIYPVLIGILSSTAGGISYCLTRAAAKTADQPMSTVLAFGLLASPLSAICTFSFQEFVLPDLLTFFPMVVLGVLAFFAEVFLARGLQLEKISKATTIQYLKVLLSQIWAISLSQVSLSFSRVVGLVFILMSACSTFYSGRDREIDMGS</sequence>
<comment type="subcellular location">
    <subcellularLocation>
        <location evidence="1">Membrane</location>
        <topology evidence="1">Multi-pass membrane protein</topology>
    </subcellularLocation>
</comment>
<name>A0A1D1Z8H5_9ARAE</name>
<organism evidence="8">
    <name type="scientific">Anthurium amnicola</name>
    <dbReference type="NCBI Taxonomy" id="1678845"/>
    <lineage>
        <taxon>Eukaryota</taxon>
        <taxon>Viridiplantae</taxon>
        <taxon>Streptophyta</taxon>
        <taxon>Embryophyta</taxon>
        <taxon>Tracheophyta</taxon>
        <taxon>Spermatophyta</taxon>
        <taxon>Magnoliopsida</taxon>
        <taxon>Liliopsida</taxon>
        <taxon>Araceae</taxon>
        <taxon>Pothoideae</taxon>
        <taxon>Potheae</taxon>
        <taxon>Anthurium</taxon>
    </lineage>
</organism>
<comment type="similarity">
    <text evidence="2">Belongs to the drug/metabolite transporter (DMT) superfamily. Plant drug/metabolite exporter (P-DME) (TC 2.A.7.4) family.</text>
</comment>
<feature type="domain" description="EamA" evidence="7">
    <location>
        <begin position="113"/>
        <end position="246"/>
    </location>
</feature>